<keyword evidence="10" id="KW-0067">ATP-binding</keyword>
<feature type="transmembrane region" description="Helical" evidence="14">
    <location>
        <begin position="364"/>
        <end position="386"/>
    </location>
</feature>
<dbReference type="SUPFAM" id="SSF55874">
    <property type="entry name" value="ATPase domain of HSP90 chaperone/DNA topoisomerase II/histidine kinase"/>
    <property type="match status" value="1"/>
</dbReference>
<dbReference type="Gene3D" id="3.30.565.10">
    <property type="entry name" value="Histidine kinase-like ATPase, C-terminal domain"/>
    <property type="match status" value="1"/>
</dbReference>
<evidence type="ECO:0000259" key="15">
    <source>
        <dbReference type="PROSITE" id="PS50109"/>
    </source>
</evidence>
<reference evidence="16 17" key="1">
    <citation type="submission" date="2019-06" db="EMBL/GenBank/DDBJ databases">
        <title>Saccharibacillus brassicae sp. nov., an endophytic bacterium isolated from Chinese cabbage seeds (Brassica pekinensis).</title>
        <authorList>
            <person name="Jiang L."/>
            <person name="Lee J."/>
            <person name="Kim S.W."/>
        </authorList>
    </citation>
    <scope>NUCLEOTIDE SEQUENCE [LARGE SCALE GENOMIC DNA]</scope>
    <source>
        <strain evidence="17">KCTC 43072 / ATSA2</strain>
    </source>
</reference>
<dbReference type="EMBL" id="CP041217">
    <property type="protein sequence ID" value="QDH23152.1"/>
    <property type="molecule type" value="Genomic_DNA"/>
</dbReference>
<organism evidence="16 17">
    <name type="scientific">Saccharibacillus brassicae</name>
    <dbReference type="NCBI Taxonomy" id="2583377"/>
    <lineage>
        <taxon>Bacteria</taxon>
        <taxon>Bacillati</taxon>
        <taxon>Bacillota</taxon>
        <taxon>Bacilli</taxon>
        <taxon>Bacillales</taxon>
        <taxon>Paenibacillaceae</taxon>
        <taxon>Saccharibacillus</taxon>
    </lineage>
</organism>
<comment type="catalytic activity">
    <reaction evidence="1">
        <text>ATP + protein L-histidine = ADP + protein N-phospho-L-histidine.</text>
        <dbReference type="EC" id="2.7.13.3"/>
    </reaction>
</comment>
<evidence type="ECO:0000256" key="12">
    <source>
        <dbReference type="ARBA" id="ARBA00023012"/>
    </source>
</evidence>
<evidence type="ECO:0000256" key="11">
    <source>
        <dbReference type="ARBA" id="ARBA00022989"/>
    </source>
</evidence>
<dbReference type="InterPro" id="IPR036890">
    <property type="entry name" value="HATPase_C_sf"/>
</dbReference>
<keyword evidence="7 14" id="KW-0812">Transmembrane</keyword>
<dbReference type="FunFam" id="1.10.287.130:FF:000008">
    <property type="entry name" value="Two-component sensor histidine kinase"/>
    <property type="match status" value="1"/>
</dbReference>
<dbReference type="AlphaFoldDB" id="A0A4Y6UZG7"/>
<dbReference type="InterPro" id="IPR050398">
    <property type="entry name" value="HssS/ArlS-like"/>
</dbReference>
<keyword evidence="12" id="KW-0902">Two-component regulatory system</keyword>
<dbReference type="SMART" id="SM00387">
    <property type="entry name" value="HATPase_c"/>
    <property type="match status" value="1"/>
</dbReference>
<feature type="domain" description="Histidine kinase" evidence="15">
    <location>
        <begin position="563"/>
        <end position="761"/>
    </location>
</feature>
<feature type="transmembrane region" description="Helical" evidence="14">
    <location>
        <begin position="318"/>
        <end position="337"/>
    </location>
</feature>
<feature type="transmembrane region" description="Helical" evidence="14">
    <location>
        <begin position="398"/>
        <end position="419"/>
    </location>
</feature>
<accession>A0A4Y6UZG7</accession>
<dbReference type="OrthoDB" id="9792991at2"/>
<dbReference type="EC" id="2.7.13.3" evidence="3"/>
<dbReference type="Pfam" id="PF00512">
    <property type="entry name" value="HisKA"/>
    <property type="match status" value="1"/>
</dbReference>
<dbReference type="GO" id="GO:0005524">
    <property type="term" value="F:ATP binding"/>
    <property type="evidence" value="ECO:0007669"/>
    <property type="project" value="UniProtKB-KW"/>
</dbReference>
<dbReference type="PANTHER" id="PTHR45528:SF1">
    <property type="entry name" value="SENSOR HISTIDINE KINASE CPXA"/>
    <property type="match status" value="1"/>
</dbReference>
<dbReference type="InterPro" id="IPR036097">
    <property type="entry name" value="HisK_dim/P_sf"/>
</dbReference>
<dbReference type="InterPro" id="IPR005467">
    <property type="entry name" value="His_kinase_dom"/>
</dbReference>
<keyword evidence="9" id="KW-0418">Kinase</keyword>
<feature type="transmembrane region" description="Helical" evidence="14">
    <location>
        <begin position="475"/>
        <end position="492"/>
    </location>
</feature>
<dbReference type="SUPFAM" id="SSF47384">
    <property type="entry name" value="Homodimeric domain of signal transducing histidine kinase"/>
    <property type="match status" value="1"/>
</dbReference>
<evidence type="ECO:0000256" key="14">
    <source>
        <dbReference type="SAM" id="Phobius"/>
    </source>
</evidence>
<feature type="transmembrane region" description="Helical" evidence="14">
    <location>
        <begin position="35"/>
        <end position="56"/>
    </location>
</feature>
<keyword evidence="4" id="KW-1003">Cell membrane</keyword>
<evidence type="ECO:0000256" key="1">
    <source>
        <dbReference type="ARBA" id="ARBA00000085"/>
    </source>
</evidence>
<dbReference type="GO" id="GO:0005886">
    <property type="term" value="C:plasma membrane"/>
    <property type="evidence" value="ECO:0007669"/>
    <property type="project" value="UniProtKB-SubCell"/>
</dbReference>
<evidence type="ECO:0000256" key="10">
    <source>
        <dbReference type="ARBA" id="ARBA00022840"/>
    </source>
</evidence>
<dbReference type="CDD" id="cd00082">
    <property type="entry name" value="HisKA"/>
    <property type="match status" value="1"/>
</dbReference>
<name>A0A4Y6UZG7_SACBS</name>
<dbReference type="SMART" id="SM00388">
    <property type="entry name" value="HisKA"/>
    <property type="match status" value="1"/>
</dbReference>
<dbReference type="PANTHER" id="PTHR45528">
    <property type="entry name" value="SENSOR HISTIDINE KINASE CPXA"/>
    <property type="match status" value="1"/>
</dbReference>
<dbReference type="Pfam" id="PF02518">
    <property type="entry name" value="HATPase_c"/>
    <property type="match status" value="1"/>
</dbReference>
<evidence type="ECO:0000256" key="6">
    <source>
        <dbReference type="ARBA" id="ARBA00022679"/>
    </source>
</evidence>
<dbReference type="GO" id="GO:0000155">
    <property type="term" value="F:phosphorelay sensor kinase activity"/>
    <property type="evidence" value="ECO:0007669"/>
    <property type="project" value="InterPro"/>
</dbReference>
<evidence type="ECO:0000256" key="3">
    <source>
        <dbReference type="ARBA" id="ARBA00012438"/>
    </source>
</evidence>
<dbReference type="PROSITE" id="PS50109">
    <property type="entry name" value="HIS_KIN"/>
    <property type="match status" value="1"/>
</dbReference>
<dbReference type="RefSeq" id="WP_141449689.1">
    <property type="nucleotide sequence ID" value="NZ_CP041217.1"/>
</dbReference>
<dbReference type="InterPro" id="IPR003594">
    <property type="entry name" value="HATPase_dom"/>
</dbReference>
<dbReference type="Proteomes" id="UP000316968">
    <property type="component" value="Chromosome"/>
</dbReference>
<proteinExistence type="predicted"/>
<evidence type="ECO:0000256" key="9">
    <source>
        <dbReference type="ARBA" id="ARBA00022777"/>
    </source>
</evidence>
<protein>
    <recommendedName>
        <fullName evidence="3">histidine kinase</fullName>
        <ecNumber evidence="3">2.7.13.3</ecNumber>
    </recommendedName>
</protein>
<keyword evidence="5" id="KW-0597">Phosphoprotein</keyword>
<evidence type="ECO:0000313" key="16">
    <source>
        <dbReference type="EMBL" id="QDH23152.1"/>
    </source>
</evidence>
<gene>
    <name evidence="16" type="ORF">FFV09_21185</name>
</gene>
<evidence type="ECO:0000256" key="5">
    <source>
        <dbReference type="ARBA" id="ARBA00022553"/>
    </source>
</evidence>
<evidence type="ECO:0000256" key="8">
    <source>
        <dbReference type="ARBA" id="ARBA00022741"/>
    </source>
</evidence>
<sequence>MKNNERIEQTNGKVQSAREKEQIGWKLPLPEIGPWFVRFGLLGAIAFFVAVAYSALSFEGSEWIEGETTDTSLTEVDPQAWVDRLEKSNYVLPLMLAQQNDAQSGMSEQGMSDPQIYAQTYQKIVPSSLYLPGGSNVFNRSPAGEVIPERFRQQLDALISKWQSGMTEGDGTANRYRMEYGVKHDQSGSWPIRNSSSMTEDFWMFESLTAKRELMEHYGFYAVVEFDASGAMQIPVWYGLGTQWRDRLLVNHTQQIALSAGLENMQPATADASEWKPYMARIRNPQAFTIVYTLPRSTYSAEATLEAYKPAAMHAAGFKYLVLLAIGSAILVGIPPLRSLRRRPSNTGAETGSRRIPYARRLPLEYWLLGAGLPLFFYTPFAVWSYDHGNSPLLEIMAIWIVLLTFWCGLAEFVTRAWLEGGSRVLRTGSLTVTLWEWLHRFDLADASDRSLLKIASAHAVLLAGIVTLAAYVPYAAGIALAVYLVLLFYGIKKRKDQLLAAYARLYASVQGMARGELDVRIDGSLGVFEPMTAELQRVRESFKHAVEEEIKSQKLKSELVTNVSHDLKTPLTAIVTYVNLLQQNHLTEEQRRSYIDVLGGKSQRLTRLIEDLFEYTRASSGAASVAPVSVDLVELLKQARVELKDRLAESGVQLRFAVPEGKVILPLDSEKTFRIFENLYLNIANYAMPGSRAYVELTDTPAEVRIVFKNVSASELDFKPDEIMERFVRGDRARSAEGSGLGLAIVKSLVELQGGTFGLELDGDLFKALIRWPKSGAEGGAVGAG</sequence>
<dbReference type="InterPro" id="IPR003661">
    <property type="entry name" value="HisK_dim/P_dom"/>
</dbReference>
<evidence type="ECO:0000313" key="17">
    <source>
        <dbReference type="Proteomes" id="UP000316968"/>
    </source>
</evidence>
<evidence type="ECO:0000256" key="2">
    <source>
        <dbReference type="ARBA" id="ARBA00004651"/>
    </source>
</evidence>
<comment type="subcellular location">
    <subcellularLocation>
        <location evidence="2">Cell membrane</location>
        <topology evidence="2">Multi-pass membrane protein</topology>
    </subcellularLocation>
</comment>
<evidence type="ECO:0000256" key="7">
    <source>
        <dbReference type="ARBA" id="ARBA00022692"/>
    </source>
</evidence>
<keyword evidence="6" id="KW-0808">Transferase</keyword>
<keyword evidence="17" id="KW-1185">Reference proteome</keyword>
<dbReference type="Gene3D" id="1.10.287.130">
    <property type="match status" value="1"/>
</dbReference>
<evidence type="ECO:0000256" key="4">
    <source>
        <dbReference type="ARBA" id="ARBA00022475"/>
    </source>
</evidence>
<keyword evidence="11 14" id="KW-1133">Transmembrane helix</keyword>
<dbReference type="KEGG" id="saca:FFV09_21185"/>
<evidence type="ECO:0000256" key="13">
    <source>
        <dbReference type="ARBA" id="ARBA00023136"/>
    </source>
</evidence>
<keyword evidence="8" id="KW-0547">Nucleotide-binding</keyword>
<keyword evidence="13 14" id="KW-0472">Membrane</keyword>